<dbReference type="PRINTS" id="PR00385">
    <property type="entry name" value="P450"/>
</dbReference>
<keyword evidence="11" id="KW-1133">Transmembrane helix</keyword>
<evidence type="ECO:0000256" key="7">
    <source>
        <dbReference type="ARBA" id="ARBA00023004"/>
    </source>
</evidence>
<dbReference type="Pfam" id="PF00067">
    <property type="entry name" value="p450"/>
    <property type="match status" value="1"/>
</dbReference>
<comment type="pathway">
    <text evidence="2">Secondary metabolite biosynthesis.</text>
</comment>
<dbReference type="AlphaFoldDB" id="A0A0B7FBJ3"/>
<organism evidence="12 13">
    <name type="scientific">Thanatephorus cucumeris (strain AG1-IB / isolate 7/3/14)</name>
    <name type="common">Lettuce bottom rot fungus</name>
    <name type="synonym">Rhizoctonia solani</name>
    <dbReference type="NCBI Taxonomy" id="1108050"/>
    <lineage>
        <taxon>Eukaryota</taxon>
        <taxon>Fungi</taxon>
        <taxon>Dikarya</taxon>
        <taxon>Basidiomycota</taxon>
        <taxon>Agaricomycotina</taxon>
        <taxon>Agaricomycetes</taxon>
        <taxon>Cantharellales</taxon>
        <taxon>Ceratobasidiaceae</taxon>
        <taxon>Rhizoctonia</taxon>
        <taxon>Rhizoctonia solani AG-1</taxon>
    </lineage>
</organism>
<dbReference type="Gene3D" id="1.10.630.10">
    <property type="entry name" value="Cytochrome P450"/>
    <property type="match status" value="1"/>
</dbReference>
<dbReference type="PANTHER" id="PTHR46300:SF7">
    <property type="entry name" value="P450, PUTATIVE (EUROFUNG)-RELATED"/>
    <property type="match status" value="1"/>
</dbReference>
<gene>
    <name evidence="12" type="ORF">RSOLAG1IB_07417</name>
</gene>
<keyword evidence="13" id="KW-1185">Reference proteome</keyword>
<evidence type="ECO:0000256" key="4">
    <source>
        <dbReference type="ARBA" id="ARBA00022617"/>
    </source>
</evidence>
<comment type="cofactor">
    <cofactor evidence="1 9">
        <name>heme</name>
        <dbReference type="ChEBI" id="CHEBI:30413"/>
    </cofactor>
</comment>
<protein>
    <submittedName>
        <fullName evidence="12">O-methylsterigmatocystin oxidoreductase</fullName>
    </submittedName>
</protein>
<feature type="transmembrane region" description="Helical" evidence="11">
    <location>
        <begin position="15"/>
        <end position="32"/>
    </location>
</feature>
<evidence type="ECO:0000256" key="3">
    <source>
        <dbReference type="ARBA" id="ARBA00010617"/>
    </source>
</evidence>
<feature type="transmembrane region" description="Helical" evidence="11">
    <location>
        <begin position="196"/>
        <end position="221"/>
    </location>
</feature>
<dbReference type="SUPFAM" id="SSF48264">
    <property type="entry name" value="Cytochrome P450"/>
    <property type="match status" value="1"/>
</dbReference>
<accession>A0A0B7FBJ3</accession>
<keyword evidence="8 10" id="KW-0503">Monooxygenase</keyword>
<evidence type="ECO:0000256" key="9">
    <source>
        <dbReference type="PIRSR" id="PIRSR602401-1"/>
    </source>
</evidence>
<evidence type="ECO:0000256" key="1">
    <source>
        <dbReference type="ARBA" id="ARBA00001971"/>
    </source>
</evidence>
<keyword evidence="11" id="KW-0472">Membrane</keyword>
<dbReference type="InterPro" id="IPR050364">
    <property type="entry name" value="Cytochrome_P450_fung"/>
</dbReference>
<sequence>MSTLDWLASINGKRATLYASLVLVLSVLLVRYKRKPRHPPSLRPLPIIGHSLWLASGLAHLDFMKIGEQLKSDIIFLNVFGQHMVVLNSSKAASDLLEKRSSIYSDRLCPPFGKDPNLFNLSANLSMLGYNDTWRRHRRMLNKWLNVRAVIQFDSLLEHQAALLLKRLLVQTLHPKPFETIADEFFFATGSTMLKLVPLVLLASGFAVNIFPFLSYVPGWLPGTGWKRTAREWREHKEKTYRLLYKWTKSQVAAGIAEPSVLSFLMQDEELTAGLTPEEKELNLTELSIALYGGGTETTSGTLMKFIAAMVINPDVQAKAQKEIDSIVGPDTFPRMSDRDRLPYVRNLISEVLRWHTVSPVGVPHVCSQNDIYRGYNIEKGTVVIGNAWAMSRDKAVYEDPELFNPDRFLNSDVPYLAAFGWGRRICPGLHFAESMLFIMITSLLSTFTFYRKKDAGGREIIPQLKGAPHSPSFTLKPFEFEFKVRSETHRNPVMGSNMTH</sequence>
<dbReference type="OrthoDB" id="2789670at2759"/>
<dbReference type="InterPro" id="IPR017972">
    <property type="entry name" value="Cyt_P450_CS"/>
</dbReference>
<dbReference type="PRINTS" id="PR00463">
    <property type="entry name" value="EP450I"/>
</dbReference>
<dbReference type="EMBL" id="LN679118">
    <property type="protein sequence ID" value="CEL54925.1"/>
    <property type="molecule type" value="Genomic_DNA"/>
</dbReference>
<evidence type="ECO:0000256" key="10">
    <source>
        <dbReference type="RuleBase" id="RU000461"/>
    </source>
</evidence>
<dbReference type="GO" id="GO:0005506">
    <property type="term" value="F:iron ion binding"/>
    <property type="evidence" value="ECO:0007669"/>
    <property type="project" value="InterPro"/>
</dbReference>
<reference evidence="12 13" key="1">
    <citation type="submission" date="2014-11" db="EMBL/GenBank/DDBJ databases">
        <authorList>
            <person name="Wibberg Daniel"/>
        </authorList>
    </citation>
    <scope>NUCLEOTIDE SEQUENCE [LARGE SCALE GENOMIC DNA]</scope>
    <source>
        <strain evidence="12">Rhizoctonia solani AG1-IB 7/3/14</strain>
    </source>
</reference>
<evidence type="ECO:0000256" key="6">
    <source>
        <dbReference type="ARBA" id="ARBA00023002"/>
    </source>
</evidence>
<comment type="similarity">
    <text evidence="3 10">Belongs to the cytochrome P450 family.</text>
</comment>
<dbReference type="STRING" id="1108050.A0A0B7FBJ3"/>
<proteinExistence type="inferred from homology"/>
<keyword evidence="5 9" id="KW-0479">Metal-binding</keyword>
<dbReference type="GO" id="GO:0004497">
    <property type="term" value="F:monooxygenase activity"/>
    <property type="evidence" value="ECO:0007669"/>
    <property type="project" value="UniProtKB-KW"/>
</dbReference>
<dbReference type="InterPro" id="IPR036396">
    <property type="entry name" value="Cyt_P450_sf"/>
</dbReference>
<evidence type="ECO:0000256" key="8">
    <source>
        <dbReference type="ARBA" id="ARBA00023033"/>
    </source>
</evidence>
<evidence type="ECO:0000256" key="5">
    <source>
        <dbReference type="ARBA" id="ARBA00022723"/>
    </source>
</evidence>
<keyword evidence="11" id="KW-0812">Transmembrane</keyword>
<dbReference type="PROSITE" id="PS00086">
    <property type="entry name" value="CYTOCHROME_P450"/>
    <property type="match status" value="1"/>
</dbReference>
<keyword evidence="4 9" id="KW-0349">Heme</keyword>
<dbReference type="GO" id="GO:0020037">
    <property type="term" value="F:heme binding"/>
    <property type="evidence" value="ECO:0007669"/>
    <property type="project" value="InterPro"/>
</dbReference>
<dbReference type="InterPro" id="IPR002401">
    <property type="entry name" value="Cyt_P450_E_grp-I"/>
</dbReference>
<name>A0A0B7FBJ3_THACB</name>
<dbReference type="InterPro" id="IPR001128">
    <property type="entry name" value="Cyt_P450"/>
</dbReference>
<dbReference type="CDD" id="cd11065">
    <property type="entry name" value="CYP64-like"/>
    <property type="match status" value="1"/>
</dbReference>
<evidence type="ECO:0000313" key="12">
    <source>
        <dbReference type="EMBL" id="CEL54925.1"/>
    </source>
</evidence>
<feature type="binding site" description="axial binding residue" evidence="9">
    <location>
        <position position="427"/>
    </location>
    <ligand>
        <name>heme</name>
        <dbReference type="ChEBI" id="CHEBI:30413"/>
    </ligand>
    <ligandPart>
        <name>Fe</name>
        <dbReference type="ChEBI" id="CHEBI:18248"/>
    </ligandPart>
</feature>
<keyword evidence="7 9" id="KW-0408">Iron</keyword>
<dbReference type="Proteomes" id="UP000059188">
    <property type="component" value="Unassembled WGS sequence"/>
</dbReference>
<evidence type="ECO:0000256" key="11">
    <source>
        <dbReference type="SAM" id="Phobius"/>
    </source>
</evidence>
<evidence type="ECO:0000256" key="2">
    <source>
        <dbReference type="ARBA" id="ARBA00005179"/>
    </source>
</evidence>
<evidence type="ECO:0000313" key="13">
    <source>
        <dbReference type="Proteomes" id="UP000059188"/>
    </source>
</evidence>
<keyword evidence="6 10" id="KW-0560">Oxidoreductase</keyword>
<dbReference type="GO" id="GO:0016705">
    <property type="term" value="F:oxidoreductase activity, acting on paired donors, with incorporation or reduction of molecular oxygen"/>
    <property type="evidence" value="ECO:0007669"/>
    <property type="project" value="InterPro"/>
</dbReference>
<dbReference type="PANTHER" id="PTHR46300">
    <property type="entry name" value="P450, PUTATIVE (EUROFUNG)-RELATED-RELATED"/>
    <property type="match status" value="1"/>
</dbReference>